<dbReference type="Gene3D" id="3.40.50.1000">
    <property type="entry name" value="HAD superfamily/HAD-like"/>
    <property type="match status" value="1"/>
</dbReference>
<evidence type="ECO:0000256" key="2">
    <source>
        <dbReference type="ARBA" id="ARBA00007937"/>
    </source>
</evidence>
<evidence type="ECO:0000256" key="5">
    <source>
        <dbReference type="ARBA" id="ARBA00022989"/>
    </source>
</evidence>
<reference evidence="9" key="1">
    <citation type="submission" date="2020-06" db="EMBL/GenBank/DDBJ databases">
        <title>WGS assembly of Ceratodon purpureus strain R40.</title>
        <authorList>
            <person name="Carey S.B."/>
            <person name="Jenkins J."/>
            <person name="Shu S."/>
            <person name="Lovell J.T."/>
            <person name="Sreedasyam A."/>
            <person name="Maumus F."/>
            <person name="Tiley G.P."/>
            <person name="Fernandez-Pozo N."/>
            <person name="Barry K."/>
            <person name="Chen C."/>
            <person name="Wang M."/>
            <person name="Lipzen A."/>
            <person name="Daum C."/>
            <person name="Saski C.A."/>
            <person name="Payton A.C."/>
            <person name="Mcbreen J.C."/>
            <person name="Conrad R.E."/>
            <person name="Kollar L.M."/>
            <person name="Olsson S."/>
            <person name="Huttunen S."/>
            <person name="Landis J.B."/>
            <person name="Wickett N.J."/>
            <person name="Johnson M.G."/>
            <person name="Rensing S.A."/>
            <person name="Grimwood J."/>
            <person name="Schmutz J."/>
            <person name="Mcdaniel S.F."/>
        </authorList>
    </citation>
    <scope>NUCLEOTIDE SEQUENCE</scope>
    <source>
        <strain evidence="9">R40</strain>
    </source>
</reference>
<dbReference type="OrthoDB" id="1854593at2759"/>
<keyword evidence="5 7" id="KW-1133">Transmembrane helix</keyword>
<dbReference type="SMART" id="SM00563">
    <property type="entry name" value="PlsC"/>
    <property type="match status" value="1"/>
</dbReference>
<evidence type="ECO:0000256" key="1">
    <source>
        <dbReference type="ARBA" id="ARBA00004141"/>
    </source>
</evidence>
<dbReference type="Pfam" id="PF23270">
    <property type="entry name" value="HAD_RAM2_N"/>
    <property type="match status" value="1"/>
</dbReference>
<dbReference type="EMBL" id="CM026433">
    <property type="protein sequence ID" value="KAG0555043.1"/>
    <property type="molecule type" value="Genomic_DNA"/>
</dbReference>
<evidence type="ECO:0000313" key="9">
    <source>
        <dbReference type="EMBL" id="KAG0555043.1"/>
    </source>
</evidence>
<dbReference type="InterPro" id="IPR002123">
    <property type="entry name" value="Plipid/glycerol_acylTrfase"/>
</dbReference>
<keyword evidence="4 7" id="KW-0812">Transmembrane</keyword>
<dbReference type="SUPFAM" id="SSF56784">
    <property type="entry name" value="HAD-like"/>
    <property type="match status" value="1"/>
</dbReference>
<organism evidence="9 10">
    <name type="scientific">Ceratodon purpureus</name>
    <name type="common">Fire moss</name>
    <name type="synonym">Dicranum purpureum</name>
    <dbReference type="NCBI Taxonomy" id="3225"/>
    <lineage>
        <taxon>Eukaryota</taxon>
        <taxon>Viridiplantae</taxon>
        <taxon>Streptophyta</taxon>
        <taxon>Embryophyta</taxon>
        <taxon>Bryophyta</taxon>
        <taxon>Bryophytina</taxon>
        <taxon>Bryopsida</taxon>
        <taxon>Dicranidae</taxon>
        <taxon>Pseudoditrichales</taxon>
        <taxon>Ditrichaceae</taxon>
        <taxon>Ceratodon</taxon>
    </lineage>
</organism>
<keyword evidence="10" id="KW-1185">Reference proteome</keyword>
<keyword evidence="6 7" id="KW-0472">Membrane</keyword>
<sequence>MEEKKKGYEAKYSQYSFPDVRSCSYGEHRKSQTVIADLDGTLLRGRSSFPYFFLVAFEAGSYLRSLILLLMVPVIGFLYYFVSEAAGIHLMIWISYVGLKLKDIEGVSRAVLIKFYVDDLHSETWKVFSSFGKRVVLTANPRVMVEPFLKEMLGVDEVMGTEIEVSKNGRATGFLKKPGVLVGEHKEEALKRWSMGGGCPHVGLGDQATDFPFMALCKEGYVVPPTKVEAVRKQDLPKQVIFHDGRLVQRPTPLNALKVLTWMPFGLMLSIFRVTSGSWVPLRHLPLFYKLTGVKLIIKGNIPEQPKQGDAGILYVCNHRTLLDPVTVAIALGRPVPAVTYSISSISEMLSPMPTVALSRDREKDSANMRKVLKQGELTLCPEGTTCREPFLLRFSALFAELSDRIIPVAVKTTTSMFHGTTARGNKAMDPFFCYMNLSPTYEIHFLNEIPREMTCAGGKSSFEVANYIQRLLAGSLGYECTHFTRKDKYRLLAGNDGIVPAKESPASTKRW</sequence>
<protein>
    <recommendedName>
        <fullName evidence="8">Phospholipid/glycerol acyltransferase domain-containing protein</fullName>
    </recommendedName>
</protein>
<evidence type="ECO:0000256" key="6">
    <source>
        <dbReference type="ARBA" id="ARBA00023136"/>
    </source>
</evidence>
<feature type="transmembrane region" description="Helical" evidence="7">
    <location>
        <begin position="51"/>
        <end position="71"/>
    </location>
</feature>
<feature type="domain" description="Phospholipid/glycerol acyltransferase" evidence="8">
    <location>
        <begin position="313"/>
        <end position="414"/>
    </location>
</feature>
<accession>A0A8T0G700</accession>
<dbReference type="SUPFAM" id="SSF69593">
    <property type="entry name" value="Glycerol-3-phosphate (1)-acyltransferase"/>
    <property type="match status" value="1"/>
</dbReference>
<dbReference type="AlphaFoldDB" id="A0A8T0G700"/>
<dbReference type="GO" id="GO:0010143">
    <property type="term" value="P:cutin biosynthetic process"/>
    <property type="evidence" value="ECO:0007669"/>
    <property type="project" value="TreeGrafter"/>
</dbReference>
<name>A0A8T0G700_CERPU</name>
<evidence type="ECO:0000256" key="7">
    <source>
        <dbReference type="SAM" id="Phobius"/>
    </source>
</evidence>
<dbReference type="GO" id="GO:0016791">
    <property type="term" value="F:phosphatase activity"/>
    <property type="evidence" value="ECO:0007669"/>
    <property type="project" value="TreeGrafter"/>
</dbReference>
<evidence type="ECO:0000259" key="8">
    <source>
        <dbReference type="SMART" id="SM00563"/>
    </source>
</evidence>
<dbReference type="PANTHER" id="PTHR15486">
    <property type="entry name" value="ANCIENT UBIQUITOUS PROTEIN"/>
    <property type="match status" value="1"/>
</dbReference>
<dbReference type="InterPro" id="IPR056462">
    <property type="entry name" value="HAD_RAM2/GPAT1-8"/>
</dbReference>
<evidence type="ECO:0000313" key="10">
    <source>
        <dbReference type="Proteomes" id="UP000822688"/>
    </source>
</evidence>
<dbReference type="GO" id="GO:0090447">
    <property type="term" value="F:glycerol-3-phosphate 2-O-acyltransferase activity"/>
    <property type="evidence" value="ECO:0007669"/>
    <property type="project" value="TreeGrafter"/>
</dbReference>
<comment type="similarity">
    <text evidence="2">Belongs to the GPAT/DAPAT family.</text>
</comment>
<dbReference type="Pfam" id="PF01553">
    <property type="entry name" value="Acyltransferase"/>
    <property type="match status" value="1"/>
</dbReference>
<comment type="caution">
    <text evidence="9">The sequence shown here is derived from an EMBL/GenBank/DDBJ whole genome shotgun (WGS) entry which is preliminary data.</text>
</comment>
<gene>
    <name evidence="9" type="ORF">KC19_12G139500</name>
</gene>
<evidence type="ECO:0000256" key="3">
    <source>
        <dbReference type="ARBA" id="ARBA00022679"/>
    </source>
</evidence>
<dbReference type="Proteomes" id="UP000822688">
    <property type="component" value="Chromosome 12"/>
</dbReference>
<dbReference type="PANTHER" id="PTHR15486:SF96">
    <property type="entry name" value="LIPID DROPLET-REGULATING VLDL ASSEMBLY FACTOR AUP1"/>
    <property type="match status" value="1"/>
</dbReference>
<dbReference type="InterPro" id="IPR023214">
    <property type="entry name" value="HAD_sf"/>
</dbReference>
<evidence type="ECO:0000256" key="4">
    <source>
        <dbReference type="ARBA" id="ARBA00022692"/>
    </source>
</evidence>
<dbReference type="InterPro" id="IPR036412">
    <property type="entry name" value="HAD-like_sf"/>
</dbReference>
<dbReference type="GO" id="GO:0016020">
    <property type="term" value="C:membrane"/>
    <property type="evidence" value="ECO:0007669"/>
    <property type="project" value="UniProtKB-SubCell"/>
</dbReference>
<comment type="subcellular location">
    <subcellularLocation>
        <location evidence="1">Membrane</location>
        <topology evidence="1">Multi-pass membrane protein</topology>
    </subcellularLocation>
</comment>
<dbReference type="CDD" id="cd06551">
    <property type="entry name" value="LPLAT"/>
    <property type="match status" value="1"/>
</dbReference>
<proteinExistence type="inferred from homology"/>
<keyword evidence="3" id="KW-0808">Transferase</keyword>